<dbReference type="CDD" id="cd00090">
    <property type="entry name" value="HTH_ARSR"/>
    <property type="match status" value="1"/>
</dbReference>
<dbReference type="EMBL" id="SAUW01000001">
    <property type="protein sequence ID" value="RWR15493.1"/>
    <property type="molecule type" value="Genomic_DNA"/>
</dbReference>
<dbReference type="Gene3D" id="3.30.450.40">
    <property type="match status" value="1"/>
</dbReference>
<keyword evidence="3" id="KW-0804">Transcription</keyword>
<feature type="active site" description="Proton donor/acceptor" evidence="4">
    <location>
        <position position="467"/>
    </location>
</feature>
<comment type="cofactor">
    <cofactor evidence="5">
        <name>Zn(2+)</name>
        <dbReference type="ChEBI" id="CHEBI:29105"/>
    </cofactor>
    <text evidence="5">Binds 1 divalent metal cation per subunit.</text>
</comment>
<gene>
    <name evidence="9" type="ORF">D2T33_01060</name>
</gene>
<dbReference type="InterPro" id="IPR036390">
    <property type="entry name" value="WH_DNA-bd_sf"/>
</dbReference>
<evidence type="ECO:0000313" key="10">
    <source>
        <dbReference type="Proteomes" id="UP000285710"/>
    </source>
</evidence>
<dbReference type="PANTHER" id="PTHR10907">
    <property type="entry name" value="REGUCALCIN"/>
    <property type="match status" value="1"/>
</dbReference>
<feature type="domain" description="HTH iclR-type" evidence="7">
    <location>
        <begin position="11"/>
        <end position="73"/>
    </location>
</feature>
<keyword evidence="5" id="KW-0479">Metal-binding</keyword>
<dbReference type="GO" id="GO:0006355">
    <property type="term" value="P:regulation of DNA-templated transcription"/>
    <property type="evidence" value="ECO:0007669"/>
    <property type="project" value="InterPro"/>
</dbReference>
<dbReference type="Gene3D" id="1.10.10.10">
    <property type="entry name" value="Winged helix-like DNA-binding domain superfamily/Winged helix DNA-binding domain"/>
    <property type="match status" value="1"/>
</dbReference>
<evidence type="ECO:0000259" key="8">
    <source>
        <dbReference type="PROSITE" id="PS51078"/>
    </source>
</evidence>
<dbReference type="InterPro" id="IPR005511">
    <property type="entry name" value="SMP-30"/>
</dbReference>
<dbReference type="SUPFAM" id="SSF55781">
    <property type="entry name" value="GAF domain-like"/>
    <property type="match status" value="1"/>
</dbReference>
<dbReference type="Pfam" id="PF08450">
    <property type="entry name" value="SGL"/>
    <property type="match status" value="1"/>
</dbReference>
<dbReference type="PROSITE" id="PS51078">
    <property type="entry name" value="ICLR_ED"/>
    <property type="match status" value="1"/>
</dbReference>
<evidence type="ECO:0000259" key="7">
    <source>
        <dbReference type="PROSITE" id="PS51077"/>
    </source>
</evidence>
<dbReference type="PANTHER" id="PTHR10907:SF47">
    <property type="entry name" value="REGUCALCIN"/>
    <property type="match status" value="1"/>
</dbReference>
<evidence type="ECO:0000256" key="1">
    <source>
        <dbReference type="ARBA" id="ARBA00008853"/>
    </source>
</evidence>
<dbReference type="RefSeq" id="WP_128268526.1">
    <property type="nucleotide sequence ID" value="NZ_SAUW01000001.1"/>
</dbReference>
<evidence type="ECO:0000313" key="9">
    <source>
        <dbReference type="EMBL" id="RWR15493.1"/>
    </source>
</evidence>
<dbReference type="Proteomes" id="UP000285710">
    <property type="component" value="Unassembled WGS sequence"/>
</dbReference>
<keyword evidence="5" id="KW-0862">Zinc</keyword>
<feature type="region of interest" description="Disordered" evidence="6">
    <location>
        <begin position="254"/>
        <end position="274"/>
    </location>
</feature>
<organism evidence="9 10">
    <name type="scientific">Paenirhodobacter populi</name>
    <dbReference type="NCBI Taxonomy" id="2306993"/>
    <lineage>
        <taxon>Bacteria</taxon>
        <taxon>Pseudomonadati</taxon>
        <taxon>Pseudomonadota</taxon>
        <taxon>Alphaproteobacteria</taxon>
        <taxon>Rhodobacterales</taxon>
        <taxon>Rhodobacter group</taxon>
        <taxon>Paenirhodobacter</taxon>
    </lineage>
</organism>
<dbReference type="InterPro" id="IPR014757">
    <property type="entry name" value="Tscrpt_reg_IclR_C"/>
</dbReference>
<dbReference type="GO" id="GO:0019853">
    <property type="term" value="P:L-ascorbic acid biosynthetic process"/>
    <property type="evidence" value="ECO:0007669"/>
    <property type="project" value="TreeGrafter"/>
</dbReference>
<evidence type="ECO:0000256" key="6">
    <source>
        <dbReference type="SAM" id="MobiDB-lite"/>
    </source>
</evidence>
<keyword evidence="10" id="KW-1185">Reference proteome</keyword>
<reference evidence="9 10" key="2">
    <citation type="submission" date="2019-01" db="EMBL/GenBank/DDBJ databases">
        <authorList>
            <person name="Li Y."/>
        </authorList>
    </citation>
    <scope>NUCLEOTIDE SEQUENCE [LARGE SCALE GENOMIC DNA]</scope>
    <source>
        <strain evidence="9 10">2D-5</strain>
    </source>
</reference>
<evidence type="ECO:0000256" key="2">
    <source>
        <dbReference type="ARBA" id="ARBA00023015"/>
    </source>
</evidence>
<keyword evidence="2" id="KW-0805">Transcription regulation</keyword>
<accession>A0A443J593</accession>
<protein>
    <submittedName>
        <fullName evidence="9">MarR family transcriptional regulator</fullName>
    </submittedName>
</protein>
<proteinExistence type="inferred from homology"/>
<dbReference type="GO" id="GO:0004341">
    <property type="term" value="F:gluconolactonase activity"/>
    <property type="evidence" value="ECO:0007669"/>
    <property type="project" value="TreeGrafter"/>
</dbReference>
<dbReference type="SUPFAM" id="SSF63829">
    <property type="entry name" value="Calcium-dependent phosphotriesterase"/>
    <property type="match status" value="1"/>
</dbReference>
<feature type="binding site" evidence="5">
    <location>
        <position position="372"/>
    </location>
    <ligand>
        <name>substrate</name>
    </ligand>
</feature>
<dbReference type="AlphaFoldDB" id="A0A443J593"/>
<evidence type="ECO:0000256" key="4">
    <source>
        <dbReference type="PIRSR" id="PIRSR605511-1"/>
    </source>
</evidence>
<dbReference type="InterPro" id="IPR013658">
    <property type="entry name" value="SGL"/>
</dbReference>
<sequence>MESAKAGVQGVGALLKALDIIEFVSKSPSPLSVGQIAADLGLPRPTVHRIVSALEERGLLQFDSGSRGFRLGFHLFELAHKAWADVDLRALARDHLDRLREISREAAVLGVRSGNHFVVVDRRESLFGVRSVVPIGQMEPLFPGAFGMAILSELDRGMIREIDPDLPRSTVRLSDGRDIPFDEAMRRAAARGYTVHIGAGNDAIASVAAPILDYLGRPIAAIGVTGPASRLSLDQLHALAPDIIDSARRITSNAGNSVQSIEPRPRPDPVPGQPEPLCMAAGTLLGKTPRWSPGENRLYLADIMGPAILTADPGTGSSRTLLKPDMGVLCGWSPGGDLVFADGAGIHHLDPATGAHRVTHGLPQGLAESRFNNCGIDPSGGFWLTSMSVRARPGEGAILRVSETGVTVALESLSVPSGMAWSPDGRMVYLVESARRMILRAAFDPGDRRIGPFEPFAEFPDSGGRPDGIAMDDRGRLWVALWDGWSVVRLDPQGRVEKRIMLPVPRPTDLCLGGASGRTLFITTARIRLPARVLAEAPLSGSILAIELAAD</sequence>
<evidence type="ECO:0000256" key="3">
    <source>
        <dbReference type="ARBA" id="ARBA00023163"/>
    </source>
</evidence>
<evidence type="ECO:0000256" key="5">
    <source>
        <dbReference type="PIRSR" id="PIRSR605511-2"/>
    </source>
</evidence>
<comment type="caution">
    <text evidence="9">The sequence shown here is derived from an EMBL/GenBank/DDBJ whole genome shotgun (WGS) entry which is preliminary data.</text>
</comment>
<dbReference type="InterPro" id="IPR011042">
    <property type="entry name" value="6-blade_b-propeller_TolB-like"/>
</dbReference>
<dbReference type="GO" id="GO:0005509">
    <property type="term" value="F:calcium ion binding"/>
    <property type="evidence" value="ECO:0007669"/>
    <property type="project" value="TreeGrafter"/>
</dbReference>
<feature type="binding site" evidence="5">
    <location>
        <position position="467"/>
    </location>
    <ligand>
        <name>a divalent metal cation</name>
        <dbReference type="ChEBI" id="CHEBI:60240"/>
    </ligand>
</feature>
<dbReference type="SMART" id="SM00346">
    <property type="entry name" value="HTH_ICLR"/>
    <property type="match status" value="1"/>
</dbReference>
<dbReference type="InterPro" id="IPR029016">
    <property type="entry name" value="GAF-like_dom_sf"/>
</dbReference>
<dbReference type="SUPFAM" id="SSF46785">
    <property type="entry name" value="Winged helix' DNA-binding domain"/>
    <property type="match status" value="1"/>
</dbReference>
<dbReference type="Gene3D" id="2.120.10.30">
    <property type="entry name" value="TolB, C-terminal domain"/>
    <property type="match status" value="1"/>
</dbReference>
<name>A0A443J593_9RHOB</name>
<dbReference type="Pfam" id="PF01614">
    <property type="entry name" value="IclR_C"/>
    <property type="match status" value="1"/>
</dbReference>
<feature type="binding site" evidence="5">
    <location>
        <position position="370"/>
    </location>
    <ligand>
        <name>substrate</name>
    </ligand>
</feature>
<dbReference type="Pfam" id="PF09339">
    <property type="entry name" value="HTH_IclR"/>
    <property type="match status" value="1"/>
</dbReference>
<comment type="similarity">
    <text evidence="1">Belongs to the SMP-30/CGR1 family.</text>
</comment>
<feature type="domain" description="IclR-ED" evidence="8">
    <location>
        <begin position="74"/>
        <end position="256"/>
    </location>
</feature>
<dbReference type="InterPro" id="IPR005471">
    <property type="entry name" value="Tscrpt_reg_IclR_N"/>
</dbReference>
<dbReference type="PROSITE" id="PS51077">
    <property type="entry name" value="HTH_ICLR"/>
    <property type="match status" value="1"/>
</dbReference>
<dbReference type="InterPro" id="IPR036388">
    <property type="entry name" value="WH-like_DNA-bd_sf"/>
</dbReference>
<dbReference type="PRINTS" id="PR01790">
    <property type="entry name" value="SMP30FAMILY"/>
</dbReference>
<dbReference type="InterPro" id="IPR011991">
    <property type="entry name" value="ArsR-like_HTH"/>
</dbReference>
<reference evidence="9 10" key="1">
    <citation type="submission" date="2019-01" db="EMBL/GenBank/DDBJ databases">
        <title>Sinorhodobacter populi sp. nov. isolated from the symptomatic bark tissue of Populus euramericana canker.</title>
        <authorList>
            <person name="Xu G."/>
        </authorList>
    </citation>
    <scope>NUCLEOTIDE SEQUENCE [LARGE SCALE GENOMIC DNA]</scope>
    <source>
        <strain evidence="9 10">2D-5</strain>
    </source>
</reference>
<dbReference type="GO" id="GO:0003677">
    <property type="term" value="F:DNA binding"/>
    <property type="evidence" value="ECO:0007669"/>
    <property type="project" value="InterPro"/>
</dbReference>